<dbReference type="AlphaFoldDB" id="A0A3B0WLS4"/>
<organism evidence="1">
    <name type="scientific">hydrothermal vent metagenome</name>
    <dbReference type="NCBI Taxonomy" id="652676"/>
    <lineage>
        <taxon>unclassified sequences</taxon>
        <taxon>metagenomes</taxon>
        <taxon>ecological metagenomes</taxon>
    </lineage>
</organism>
<dbReference type="GO" id="GO:0052689">
    <property type="term" value="F:carboxylic ester hydrolase activity"/>
    <property type="evidence" value="ECO:0007669"/>
    <property type="project" value="TreeGrafter"/>
</dbReference>
<proteinExistence type="predicted"/>
<sequence>MNKNTNNLILPTADNIKRTPMYVGAKSEELFCWYHEPVSTNRLDAVVVICPSISLEYMNSYRTLRYTADYFAASGIPALRIDYLGTGSSAKDKNNRSVIDSKIYSINLAREVASKLSGCNNVILLGFRLGALFAALAAEKKYNESMIFWAGIFNGRKYVRELKALQMTASIDYIQSDKYEIDTAGTLFTTEQTDELSQLNLINRDINYRNILLLNRDDFNKDKKQISFWKKSITVNEINSINFSGIVCDAHETTVPFDTISELVEYTMHEVSHVSIKNDEFDEYTSEISIIEDEALIIEKFVQFGINKSNFGIISEPSKINHELPIIIISNSGANHQVGPNDLYLTIARKLSAIGFICLRFDVHGIGDSLIYGEEDHNVYPENSELQIKSCQSFLAEQYNSKKYILTGLCSGAYMSFNAAHKIDNNSIVESILINPLTYHWEPGMILSDSPVASYQAWSWYKQALFNRESWLKLISGKISYKNLLISLKNRLIDLYNSVRVNFINNSDESDINSLYSKLNTICYKNKVKLTFLFSDTDPGLDMLMLNAGKLVKKLIRTQLVSIITISNANHTFSRYAPRAEAVDKLIYHIRSNYLNLDTKK</sequence>
<dbReference type="PANTHER" id="PTHR42886">
    <property type="entry name" value="RE40534P-RELATED"/>
    <property type="match status" value="1"/>
</dbReference>
<dbReference type="InterPro" id="IPR029058">
    <property type="entry name" value="AB_hydrolase_fold"/>
</dbReference>
<evidence type="ECO:0008006" key="2">
    <source>
        <dbReference type="Google" id="ProtNLM"/>
    </source>
</evidence>
<dbReference type="PANTHER" id="PTHR42886:SF29">
    <property type="entry name" value="PUMMELIG, ISOFORM A"/>
    <property type="match status" value="1"/>
</dbReference>
<dbReference type="GO" id="GO:0042171">
    <property type="term" value="F:lysophosphatidic acid acyltransferase activity"/>
    <property type="evidence" value="ECO:0007669"/>
    <property type="project" value="TreeGrafter"/>
</dbReference>
<dbReference type="SUPFAM" id="SSF53474">
    <property type="entry name" value="alpha/beta-Hydrolases"/>
    <property type="match status" value="2"/>
</dbReference>
<dbReference type="EMBL" id="UOFF01000306">
    <property type="protein sequence ID" value="VAW56948.1"/>
    <property type="molecule type" value="Genomic_DNA"/>
</dbReference>
<dbReference type="Gene3D" id="3.40.50.1820">
    <property type="entry name" value="alpha/beta hydrolase"/>
    <property type="match status" value="2"/>
</dbReference>
<reference evidence="1" key="1">
    <citation type="submission" date="2018-06" db="EMBL/GenBank/DDBJ databases">
        <authorList>
            <person name="Zhirakovskaya E."/>
        </authorList>
    </citation>
    <scope>NUCLEOTIDE SEQUENCE</scope>
</reference>
<dbReference type="GO" id="GO:0055088">
    <property type="term" value="P:lipid homeostasis"/>
    <property type="evidence" value="ECO:0007669"/>
    <property type="project" value="TreeGrafter"/>
</dbReference>
<protein>
    <recommendedName>
        <fullName evidence="2">Serine aminopeptidase S33 domain-containing protein</fullName>
    </recommendedName>
</protein>
<dbReference type="GO" id="GO:0006654">
    <property type="term" value="P:phosphatidic acid biosynthetic process"/>
    <property type="evidence" value="ECO:0007669"/>
    <property type="project" value="TreeGrafter"/>
</dbReference>
<name>A0A3B0WLS4_9ZZZZ</name>
<evidence type="ECO:0000313" key="1">
    <source>
        <dbReference type="EMBL" id="VAW56948.1"/>
    </source>
</evidence>
<gene>
    <name evidence="1" type="ORF">MNBD_GAMMA07-2578</name>
</gene>
<accession>A0A3B0WLS4</accession>